<dbReference type="InterPro" id="IPR003594">
    <property type="entry name" value="HATPase_dom"/>
</dbReference>
<dbReference type="CDD" id="cd00075">
    <property type="entry name" value="HATPase"/>
    <property type="match status" value="1"/>
</dbReference>
<evidence type="ECO:0000256" key="9">
    <source>
        <dbReference type="ARBA" id="ARBA00022989"/>
    </source>
</evidence>
<dbReference type="Gene3D" id="6.10.340.10">
    <property type="match status" value="1"/>
</dbReference>
<keyword evidence="7 12" id="KW-0812">Transmembrane</keyword>
<dbReference type="FunFam" id="1.10.287.130:FF:000001">
    <property type="entry name" value="Two-component sensor histidine kinase"/>
    <property type="match status" value="1"/>
</dbReference>
<feature type="domain" description="Histidine kinase" evidence="13">
    <location>
        <begin position="272"/>
        <end position="488"/>
    </location>
</feature>
<comment type="cofactor">
    <cofactor evidence="2">
        <name>a divalent metal cation</name>
        <dbReference type="ChEBI" id="CHEBI:60240"/>
    </cofactor>
</comment>
<comment type="subcellular location">
    <subcellularLocation>
        <location evidence="3">Cell membrane</location>
    </subcellularLocation>
</comment>
<feature type="transmembrane region" description="Helical" evidence="12">
    <location>
        <begin position="21"/>
        <end position="44"/>
    </location>
</feature>
<evidence type="ECO:0000256" key="10">
    <source>
        <dbReference type="ARBA" id="ARBA00023012"/>
    </source>
</evidence>
<dbReference type="InterPro" id="IPR050428">
    <property type="entry name" value="TCS_sensor_his_kinase"/>
</dbReference>
<dbReference type="Proteomes" id="UP000217171">
    <property type="component" value="Chromosome"/>
</dbReference>
<evidence type="ECO:0000256" key="4">
    <source>
        <dbReference type="ARBA" id="ARBA00012438"/>
    </source>
</evidence>
<dbReference type="InterPro" id="IPR004358">
    <property type="entry name" value="Sig_transdc_His_kin-like_C"/>
</dbReference>
<sequence>MNSPLSRVRTPLSLWSLRNRLILASVVMASLAIVASDFAANAALRTYLISQVDKGLVNISNASLTRLKSSGITPPESAPEDSPFKILPPLSGVPTSISVTILDRDGNLIGRIGGELAGENFAITGLKLAEVEKYNYLPFTIDGEGDNPDVRALAQLLPTGLGSVIVANSLAEVDQTLNRLRFLFLILGLLALLIIAIASRWIVAIGLRPLEAVEDTAEAIAGGDLSARLPAAKPDTEVGRLTTSLNTMLARIEESFAVRVESENKLRRFVADASHELRTPLTAIRGFAELHRQGAVVGEEKVNELINRIEKESIRMSTLVEDLLLLARLDQSRQLEMEPVDLNTVINEAVISAKVAGPDHMIEVNLATDETFVLGDSQRIYQVILNLLANARTHTPAGTKITVTVNQLINETNVKVVDNGPGLSLADQKRIFERFYRADPSRVRNAGEGSGLGLSIVDAVMKAHGGYVSVDSKIGEGCTFTLHFLNQE</sequence>
<evidence type="ECO:0000256" key="7">
    <source>
        <dbReference type="ARBA" id="ARBA00022692"/>
    </source>
</evidence>
<dbReference type="GO" id="GO:0005886">
    <property type="term" value="C:plasma membrane"/>
    <property type="evidence" value="ECO:0007669"/>
    <property type="project" value="UniProtKB-SubCell"/>
</dbReference>
<dbReference type="CDD" id="cd00082">
    <property type="entry name" value="HisKA"/>
    <property type="match status" value="1"/>
</dbReference>
<dbReference type="SMART" id="SM00304">
    <property type="entry name" value="HAMP"/>
    <property type="match status" value="1"/>
</dbReference>
<evidence type="ECO:0000256" key="12">
    <source>
        <dbReference type="SAM" id="Phobius"/>
    </source>
</evidence>
<dbReference type="InterPro" id="IPR003660">
    <property type="entry name" value="HAMP_dom"/>
</dbReference>
<keyword evidence="6" id="KW-0808">Transferase</keyword>
<dbReference type="AlphaFoldDB" id="A0A249KAS3"/>
<keyword evidence="10" id="KW-0902">Two-component regulatory system</keyword>
<accession>A0A249KAS3</accession>
<dbReference type="GO" id="GO:0000155">
    <property type="term" value="F:phosphorelay sensor kinase activity"/>
    <property type="evidence" value="ECO:0007669"/>
    <property type="project" value="InterPro"/>
</dbReference>
<evidence type="ECO:0000313" key="16">
    <source>
        <dbReference type="Proteomes" id="UP000217171"/>
    </source>
</evidence>
<evidence type="ECO:0000256" key="2">
    <source>
        <dbReference type="ARBA" id="ARBA00001968"/>
    </source>
</evidence>
<dbReference type="InterPro" id="IPR036890">
    <property type="entry name" value="HATPase_C_sf"/>
</dbReference>
<dbReference type="InterPro" id="IPR005467">
    <property type="entry name" value="His_kinase_dom"/>
</dbReference>
<feature type="transmembrane region" description="Helical" evidence="12">
    <location>
        <begin position="182"/>
        <end position="203"/>
    </location>
</feature>
<dbReference type="CDD" id="cd06225">
    <property type="entry name" value="HAMP"/>
    <property type="match status" value="1"/>
</dbReference>
<evidence type="ECO:0000256" key="1">
    <source>
        <dbReference type="ARBA" id="ARBA00000085"/>
    </source>
</evidence>
<dbReference type="KEGG" id="nhi:B1s21160_06130"/>
<evidence type="ECO:0000256" key="8">
    <source>
        <dbReference type="ARBA" id="ARBA00022777"/>
    </source>
</evidence>
<evidence type="ECO:0000256" key="6">
    <source>
        <dbReference type="ARBA" id="ARBA00022679"/>
    </source>
</evidence>
<evidence type="ECO:0000259" key="14">
    <source>
        <dbReference type="PROSITE" id="PS50885"/>
    </source>
</evidence>
<evidence type="ECO:0000313" key="15">
    <source>
        <dbReference type="EMBL" id="ASY13862.1"/>
    </source>
</evidence>
<reference evidence="15 16" key="1">
    <citation type="submission" date="2016-07" db="EMBL/GenBank/DDBJ databases">
        <title>High microdiversification within the ubiquitous acI lineage of Actinobacteria.</title>
        <authorList>
            <person name="Neuenschwander S.M."/>
            <person name="Salcher M."/>
            <person name="Ghai R."/>
            <person name="Pernthaler J."/>
        </authorList>
    </citation>
    <scope>NUCLEOTIDE SEQUENCE [LARGE SCALE GENOMIC DNA]</scope>
    <source>
        <strain evidence="15">MMS-21-160</strain>
    </source>
</reference>
<evidence type="ECO:0000259" key="13">
    <source>
        <dbReference type="PROSITE" id="PS50109"/>
    </source>
</evidence>
<evidence type="ECO:0000256" key="11">
    <source>
        <dbReference type="ARBA" id="ARBA00023136"/>
    </source>
</evidence>
<dbReference type="Gene3D" id="1.10.287.130">
    <property type="match status" value="1"/>
</dbReference>
<dbReference type="PANTHER" id="PTHR45436">
    <property type="entry name" value="SENSOR HISTIDINE KINASE YKOH"/>
    <property type="match status" value="1"/>
</dbReference>
<dbReference type="Gene3D" id="3.30.565.10">
    <property type="entry name" value="Histidine kinase-like ATPase, C-terminal domain"/>
    <property type="match status" value="1"/>
</dbReference>
<evidence type="ECO:0000256" key="3">
    <source>
        <dbReference type="ARBA" id="ARBA00004236"/>
    </source>
</evidence>
<dbReference type="RefSeq" id="WP_095672838.1">
    <property type="nucleotide sequence ID" value="NZ_CP016771.1"/>
</dbReference>
<dbReference type="InterPro" id="IPR036097">
    <property type="entry name" value="HisK_dim/P_sf"/>
</dbReference>
<gene>
    <name evidence="15" type="ORF">B1s21160_06130</name>
</gene>
<dbReference type="GO" id="GO:0005509">
    <property type="term" value="F:calcium ion binding"/>
    <property type="evidence" value="ECO:0007669"/>
    <property type="project" value="UniProtKB-ARBA"/>
</dbReference>
<name>A0A249KAS3_9ACTN</name>
<keyword evidence="8 15" id="KW-0418">Kinase</keyword>
<dbReference type="EC" id="2.7.13.3" evidence="4"/>
<keyword evidence="16" id="KW-1185">Reference proteome</keyword>
<dbReference type="SUPFAM" id="SSF47384">
    <property type="entry name" value="Homodimeric domain of signal transducing histidine kinase"/>
    <property type="match status" value="1"/>
</dbReference>
<protein>
    <recommendedName>
        <fullName evidence="4">histidine kinase</fullName>
        <ecNumber evidence="4">2.7.13.3</ecNumber>
    </recommendedName>
</protein>
<evidence type="ECO:0000256" key="5">
    <source>
        <dbReference type="ARBA" id="ARBA00022553"/>
    </source>
</evidence>
<proteinExistence type="predicted"/>
<keyword evidence="9 12" id="KW-1133">Transmembrane helix</keyword>
<dbReference type="Pfam" id="PF02518">
    <property type="entry name" value="HATPase_c"/>
    <property type="match status" value="1"/>
</dbReference>
<dbReference type="PRINTS" id="PR00344">
    <property type="entry name" value="BCTRLSENSOR"/>
</dbReference>
<dbReference type="InterPro" id="IPR003661">
    <property type="entry name" value="HisK_dim/P_dom"/>
</dbReference>
<dbReference type="SUPFAM" id="SSF158472">
    <property type="entry name" value="HAMP domain-like"/>
    <property type="match status" value="1"/>
</dbReference>
<dbReference type="PROSITE" id="PS50109">
    <property type="entry name" value="HIS_KIN"/>
    <property type="match status" value="1"/>
</dbReference>
<feature type="domain" description="HAMP" evidence="14">
    <location>
        <begin position="204"/>
        <end position="257"/>
    </location>
</feature>
<dbReference type="PROSITE" id="PS50885">
    <property type="entry name" value="HAMP"/>
    <property type="match status" value="1"/>
</dbReference>
<keyword evidence="11 12" id="KW-0472">Membrane</keyword>
<dbReference type="PANTHER" id="PTHR45436:SF5">
    <property type="entry name" value="SENSOR HISTIDINE KINASE TRCS"/>
    <property type="match status" value="1"/>
</dbReference>
<dbReference type="OrthoDB" id="9786919at2"/>
<dbReference type="Pfam" id="PF00672">
    <property type="entry name" value="HAMP"/>
    <property type="match status" value="1"/>
</dbReference>
<dbReference type="SUPFAM" id="SSF55874">
    <property type="entry name" value="ATPase domain of HSP90 chaperone/DNA topoisomerase II/histidine kinase"/>
    <property type="match status" value="1"/>
</dbReference>
<dbReference type="FunFam" id="3.30.565.10:FF:000006">
    <property type="entry name" value="Sensor histidine kinase WalK"/>
    <property type="match status" value="1"/>
</dbReference>
<comment type="catalytic activity">
    <reaction evidence="1">
        <text>ATP + protein L-histidine = ADP + protein N-phospho-L-histidine.</text>
        <dbReference type="EC" id="2.7.13.3"/>
    </reaction>
</comment>
<keyword evidence="5" id="KW-0597">Phosphoprotein</keyword>
<dbReference type="SMART" id="SM00387">
    <property type="entry name" value="HATPase_c"/>
    <property type="match status" value="1"/>
</dbReference>
<dbReference type="SMART" id="SM00388">
    <property type="entry name" value="HisKA"/>
    <property type="match status" value="1"/>
</dbReference>
<dbReference type="EMBL" id="CP016771">
    <property type="protein sequence ID" value="ASY13862.1"/>
    <property type="molecule type" value="Genomic_DNA"/>
</dbReference>
<dbReference type="Pfam" id="PF00512">
    <property type="entry name" value="HisKA"/>
    <property type="match status" value="1"/>
</dbReference>
<organism evidence="15 16">
    <name type="scientific">Candidatus Nanopelagicus hibericus</name>
    <dbReference type="NCBI Taxonomy" id="1884915"/>
    <lineage>
        <taxon>Bacteria</taxon>
        <taxon>Bacillati</taxon>
        <taxon>Actinomycetota</taxon>
        <taxon>Actinomycetes</taxon>
        <taxon>Candidatus Nanopelagicales</taxon>
        <taxon>Candidatus Nanopelagicaceae</taxon>
        <taxon>Candidatus Nanopelagicus</taxon>
    </lineage>
</organism>